<proteinExistence type="predicted"/>
<dbReference type="EMBL" id="HBHR01015366">
    <property type="protein sequence ID" value="CAD9866668.1"/>
    <property type="molecule type" value="Transcribed_RNA"/>
</dbReference>
<evidence type="ECO:0000313" key="2">
    <source>
        <dbReference type="EMBL" id="CAD9866668.1"/>
    </source>
</evidence>
<feature type="signal peptide" evidence="1">
    <location>
        <begin position="1"/>
        <end position="23"/>
    </location>
</feature>
<reference evidence="3" key="1">
    <citation type="submission" date="2021-01" db="EMBL/GenBank/DDBJ databases">
        <authorList>
            <person name="Corre E."/>
            <person name="Pelletier E."/>
            <person name="Niang G."/>
            <person name="Scheremetjew M."/>
            <person name="Finn R."/>
            <person name="Kale V."/>
            <person name="Holt S."/>
            <person name="Cochrane G."/>
            <person name="Meng A."/>
            <person name="Brown T."/>
            <person name="Cohen L."/>
        </authorList>
    </citation>
    <scope>NUCLEOTIDE SEQUENCE</scope>
    <source>
        <strain evidence="3">CCMP1661</strain>
    </source>
</reference>
<dbReference type="AlphaFoldDB" id="A0A6U1NZN9"/>
<dbReference type="InterPro" id="IPR053733">
    <property type="entry name" value="Heme_Transport_Util_sf"/>
</dbReference>
<sequence length="198" mass="22208">MAILLSCAKVCFVLSCVILLSSAWQTPLQSSGRLRLSSQHTLNVNKPHRTCKTGSCALEATSVDGLEGIPRLEKFFQDSSLLGAVRFVVVTDGAILETVGSYENMKINDLDKGKFATFKNSDKSFECHVNMDEVAKITMSTKNAKQGDRILYITRFYDNADKLILSSMLHPEEEGNYEDGSVEWWEQLREVFGEDQRL</sequence>
<dbReference type="Gene3D" id="3.40.1570.10">
    <property type="entry name" value="HemS/ChuS/ChuX like domains"/>
    <property type="match status" value="1"/>
</dbReference>
<keyword evidence="1" id="KW-0732">Signal</keyword>
<dbReference type="EMBL" id="HBHR01015367">
    <property type="protein sequence ID" value="CAD9866670.1"/>
    <property type="molecule type" value="Transcribed_RNA"/>
</dbReference>
<gene>
    <name evidence="2" type="ORF">FJAP1339_LOCUS7667</name>
    <name evidence="3" type="ORF">FJAP1339_LOCUS7668</name>
</gene>
<evidence type="ECO:0000313" key="3">
    <source>
        <dbReference type="EMBL" id="CAD9866670.1"/>
    </source>
</evidence>
<organism evidence="3">
    <name type="scientific">Fibrocapsa japonica</name>
    <dbReference type="NCBI Taxonomy" id="94617"/>
    <lineage>
        <taxon>Eukaryota</taxon>
        <taxon>Sar</taxon>
        <taxon>Stramenopiles</taxon>
        <taxon>Ochrophyta</taxon>
        <taxon>Raphidophyceae</taxon>
        <taxon>Chattonellales</taxon>
        <taxon>Chattonellaceae</taxon>
        <taxon>Fibrocapsa</taxon>
    </lineage>
</organism>
<dbReference type="SUPFAM" id="SSF144064">
    <property type="entry name" value="Heme iron utilization protein-like"/>
    <property type="match status" value="1"/>
</dbReference>
<dbReference type="InterPro" id="IPR010413">
    <property type="entry name" value="HutX-like"/>
</dbReference>
<dbReference type="Pfam" id="PF06228">
    <property type="entry name" value="ChuX_HutX"/>
    <property type="match status" value="1"/>
</dbReference>
<name>A0A6U1NZN9_9STRA</name>
<accession>A0A6U1NZN9</accession>
<evidence type="ECO:0000256" key="1">
    <source>
        <dbReference type="SAM" id="SignalP"/>
    </source>
</evidence>
<feature type="chain" id="PRO_5036191909" evidence="1">
    <location>
        <begin position="24"/>
        <end position="198"/>
    </location>
</feature>
<protein>
    <submittedName>
        <fullName evidence="3">Uncharacterized protein</fullName>
    </submittedName>
</protein>